<proteinExistence type="predicted"/>
<dbReference type="PROSITE" id="PS00409">
    <property type="entry name" value="PROKAR_NTER_METHYL"/>
    <property type="match status" value="1"/>
</dbReference>
<dbReference type="PANTHER" id="PTHR30093">
    <property type="entry name" value="GENERAL SECRETION PATHWAY PROTEIN G"/>
    <property type="match status" value="1"/>
</dbReference>
<feature type="transmembrane region" description="Helical" evidence="1">
    <location>
        <begin position="20"/>
        <end position="39"/>
    </location>
</feature>
<dbReference type="Pfam" id="PF07963">
    <property type="entry name" value="N_methyl"/>
    <property type="match status" value="1"/>
</dbReference>
<keyword evidence="1" id="KW-0472">Membrane</keyword>
<name>A0A1G9CLB3_9FIRM</name>
<evidence type="ECO:0000313" key="2">
    <source>
        <dbReference type="EMBL" id="SDK52490.1"/>
    </source>
</evidence>
<dbReference type="NCBIfam" id="TIGR02532">
    <property type="entry name" value="IV_pilin_GFxxxE"/>
    <property type="match status" value="1"/>
</dbReference>
<sequence>MIQMFTKRMKNRKGFTLIELIVVIAILGILALIAVPRLMGFTERAKESADAGNARTLYNAITIALADNNDIELTNGTHTKLEHIDGLDVYLDEWPKDKNNKPLEAVVDVTTVEGAPDEIRVGIYRNTESGEDKVLAGANTRTE</sequence>
<keyword evidence="3" id="KW-1185">Reference proteome</keyword>
<dbReference type="EMBL" id="FNFP01000002">
    <property type="protein sequence ID" value="SDK52490.1"/>
    <property type="molecule type" value="Genomic_DNA"/>
</dbReference>
<dbReference type="Gene3D" id="3.30.700.10">
    <property type="entry name" value="Glycoprotein, Type 4 Pilin"/>
    <property type="match status" value="1"/>
</dbReference>
<reference evidence="2 3" key="1">
    <citation type="submission" date="2016-10" db="EMBL/GenBank/DDBJ databases">
        <authorList>
            <person name="de Groot N.N."/>
        </authorList>
    </citation>
    <scope>NUCLEOTIDE SEQUENCE [LARGE SCALE GENOMIC DNA]</scope>
    <source>
        <strain evidence="2 3">DSM 18346</strain>
    </source>
</reference>
<dbReference type="PANTHER" id="PTHR30093:SF7">
    <property type="entry name" value="MSHA MAJOR PILIN SUBUNIT MSHA"/>
    <property type="match status" value="1"/>
</dbReference>
<dbReference type="AlphaFoldDB" id="A0A1G9CLB3"/>
<dbReference type="InterPro" id="IPR012902">
    <property type="entry name" value="N_methyl_site"/>
</dbReference>
<protein>
    <submittedName>
        <fullName evidence="2">N-terminal methylation site-containing protein</fullName>
    </submittedName>
</protein>
<dbReference type="OrthoDB" id="1819208at2"/>
<dbReference type="RefSeq" id="WP_090552871.1">
    <property type="nucleotide sequence ID" value="NZ_FNFP01000002.1"/>
</dbReference>
<dbReference type="Proteomes" id="UP000198718">
    <property type="component" value="Unassembled WGS sequence"/>
</dbReference>
<evidence type="ECO:0000313" key="3">
    <source>
        <dbReference type="Proteomes" id="UP000198718"/>
    </source>
</evidence>
<gene>
    <name evidence="2" type="ORF">SAMN05660472_01497</name>
</gene>
<dbReference type="STRING" id="393762.SAMN05660472_01497"/>
<dbReference type="InterPro" id="IPR045584">
    <property type="entry name" value="Pilin-like"/>
</dbReference>
<evidence type="ECO:0000256" key="1">
    <source>
        <dbReference type="SAM" id="Phobius"/>
    </source>
</evidence>
<keyword evidence="1" id="KW-1133">Transmembrane helix</keyword>
<accession>A0A1G9CLB3</accession>
<dbReference type="SUPFAM" id="SSF54523">
    <property type="entry name" value="Pili subunits"/>
    <property type="match status" value="1"/>
</dbReference>
<keyword evidence="1" id="KW-0812">Transmembrane</keyword>
<organism evidence="2 3">
    <name type="scientific">Natronincola ferrireducens</name>
    <dbReference type="NCBI Taxonomy" id="393762"/>
    <lineage>
        <taxon>Bacteria</taxon>
        <taxon>Bacillati</taxon>
        <taxon>Bacillota</taxon>
        <taxon>Clostridia</taxon>
        <taxon>Peptostreptococcales</taxon>
        <taxon>Natronincolaceae</taxon>
        <taxon>Natronincola</taxon>
    </lineage>
</organism>